<reference evidence="1" key="3">
    <citation type="submission" date="2025-09" db="UniProtKB">
        <authorList>
            <consortium name="Ensembl"/>
        </authorList>
    </citation>
    <scope>IDENTIFICATION</scope>
</reference>
<organism evidence="1 2">
    <name type="scientific">Sciurus vulgaris</name>
    <name type="common">Eurasian red squirrel</name>
    <dbReference type="NCBI Taxonomy" id="55149"/>
    <lineage>
        <taxon>Eukaryota</taxon>
        <taxon>Metazoa</taxon>
        <taxon>Chordata</taxon>
        <taxon>Craniata</taxon>
        <taxon>Vertebrata</taxon>
        <taxon>Euteleostomi</taxon>
        <taxon>Mammalia</taxon>
        <taxon>Eutheria</taxon>
        <taxon>Euarchontoglires</taxon>
        <taxon>Glires</taxon>
        <taxon>Rodentia</taxon>
        <taxon>Sciuromorpha</taxon>
        <taxon>Sciuridae</taxon>
        <taxon>Sciurinae</taxon>
        <taxon>Sciurini</taxon>
        <taxon>Sciurus</taxon>
    </lineage>
</organism>
<proteinExistence type="predicted"/>
<reference evidence="1" key="1">
    <citation type="submission" date="2020-06" db="EMBL/GenBank/DDBJ databases">
        <authorList>
            <consortium name="Wellcome Sanger Institute Data Sharing"/>
        </authorList>
    </citation>
    <scope>NUCLEOTIDE SEQUENCE [LARGE SCALE GENOMIC DNA]</scope>
</reference>
<evidence type="ECO:0000313" key="2">
    <source>
        <dbReference type="Proteomes" id="UP000694564"/>
    </source>
</evidence>
<protein>
    <submittedName>
        <fullName evidence="1">Uncharacterized protein</fullName>
    </submittedName>
</protein>
<sequence>MPPWHRPVTRKINAVASRSCARALRKAQPGFLLLLAASLSHGRAWALLDMSYARHSLDVQGSATPQATQKLVVTWLSPTSWARLAGLCQPALPLQCPR</sequence>
<name>A0A8D2AVH4_SCIVU</name>
<dbReference type="Proteomes" id="UP000694564">
    <property type="component" value="Chromosome 1"/>
</dbReference>
<evidence type="ECO:0000313" key="1">
    <source>
        <dbReference type="Ensembl" id="ENSSVLP00005005420.1"/>
    </source>
</evidence>
<dbReference type="Ensembl" id="ENSSVLT00005005995.1">
    <property type="protein sequence ID" value="ENSSVLP00005005420.1"/>
    <property type="gene ID" value="ENSSVLG00005004358.1"/>
</dbReference>
<keyword evidence="2" id="KW-1185">Reference proteome</keyword>
<reference evidence="1" key="2">
    <citation type="submission" date="2025-08" db="UniProtKB">
        <authorList>
            <consortium name="Ensembl"/>
        </authorList>
    </citation>
    <scope>IDENTIFICATION</scope>
</reference>
<dbReference type="AlphaFoldDB" id="A0A8D2AVH4"/>
<accession>A0A8D2AVH4</accession>